<comment type="caution">
    <text evidence="2">The sequence shown here is derived from an EMBL/GenBank/DDBJ whole genome shotgun (WGS) entry which is preliminary data.</text>
</comment>
<feature type="coiled-coil region" evidence="1">
    <location>
        <begin position="93"/>
        <end position="120"/>
    </location>
</feature>
<evidence type="ECO:0000256" key="1">
    <source>
        <dbReference type="SAM" id="Coils"/>
    </source>
</evidence>
<dbReference type="EMBL" id="JASCZI010007703">
    <property type="protein sequence ID" value="MED6117690.1"/>
    <property type="molecule type" value="Genomic_DNA"/>
</dbReference>
<evidence type="ECO:0000313" key="2">
    <source>
        <dbReference type="EMBL" id="MED6117690.1"/>
    </source>
</evidence>
<sequence length="138" mass="15767">MGPINFGRVRVAMRKEKGTNENPNRIEMFIATRTNQKRKAVDQETQDAIEEFQNRQAIGETEDEAFEAIFGKEWPGRVRGYGRSITQSELKKNAEISEIKQQHQEEVTSLKGELGDVKEEVHGLRSLVKLLLQRSEPG</sequence>
<name>A0ABU6R277_9FABA</name>
<protein>
    <recommendedName>
        <fullName evidence="4">Transposase</fullName>
    </recommendedName>
</protein>
<gene>
    <name evidence="2" type="ORF">PIB30_112128</name>
</gene>
<keyword evidence="1" id="KW-0175">Coiled coil</keyword>
<evidence type="ECO:0000313" key="3">
    <source>
        <dbReference type="Proteomes" id="UP001341840"/>
    </source>
</evidence>
<feature type="non-terminal residue" evidence="2">
    <location>
        <position position="138"/>
    </location>
</feature>
<accession>A0ABU6R277</accession>
<dbReference type="InterPro" id="IPR004252">
    <property type="entry name" value="Probable_transposase_24"/>
</dbReference>
<evidence type="ECO:0008006" key="4">
    <source>
        <dbReference type="Google" id="ProtNLM"/>
    </source>
</evidence>
<organism evidence="2 3">
    <name type="scientific">Stylosanthes scabra</name>
    <dbReference type="NCBI Taxonomy" id="79078"/>
    <lineage>
        <taxon>Eukaryota</taxon>
        <taxon>Viridiplantae</taxon>
        <taxon>Streptophyta</taxon>
        <taxon>Embryophyta</taxon>
        <taxon>Tracheophyta</taxon>
        <taxon>Spermatophyta</taxon>
        <taxon>Magnoliopsida</taxon>
        <taxon>eudicotyledons</taxon>
        <taxon>Gunneridae</taxon>
        <taxon>Pentapetalae</taxon>
        <taxon>rosids</taxon>
        <taxon>fabids</taxon>
        <taxon>Fabales</taxon>
        <taxon>Fabaceae</taxon>
        <taxon>Papilionoideae</taxon>
        <taxon>50 kb inversion clade</taxon>
        <taxon>dalbergioids sensu lato</taxon>
        <taxon>Dalbergieae</taxon>
        <taxon>Pterocarpus clade</taxon>
        <taxon>Stylosanthes</taxon>
    </lineage>
</organism>
<reference evidence="2 3" key="1">
    <citation type="journal article" date="2023" name="Plants (Basel)">
        <title>Bridging the Gap: Combining Genomics and Transcriptomics Approaches to Understand Stylosanthes scabra, an Orphan Legume from the Brazilian Caatinga.</title>
        <authorList>
            <person name="Ferreira-Neto J.R.C."/>
            <person name="da Silva M.D."/>
            <person name="Binneck E."/>
            <person name="de Melo N.F."/>
            <person name="da Silva R.H."/>
            <person name="de Melo A.L.T.M."/>
            <person name="Pandolfi V."/>
            <person name="Bustamante F.O."/>
            <person name="Brasileiro-Vidal A.C."/>
            <person name="Benko-Iseppon A.M."/>
        </authorList>
    </citation>
    <scope>NUCLEOTIDE SEQUENCE [LARGE SCALE GENOMIC DNA]</scope>
    <source>
        <tissue evidence="2">Leaves</tissue>
    </source>
</reference>
<dbReference type="Proteomes" id="UP001341840">
    <property type="component" value="Unassembled WGS sequence"/>
</dbReference>
<keyword evidence="3" id="KW-1185">Reference proteome</keyword>
<proteinExistence type="predicted"/>
<dbReference type="Pfam" id="PF03004">
    <property type="entry name" value="Transposase_24"/>
    <property type="match status" value="1"/>
</dbReference>